<evidence type="ECO:0000313" key="3">
    <source>
        <dbReference type="Proteomes" id="UP000600799"/>
    </source>
</evidence>
<protein>
    <submittedName>
        <fullName evidence="2">Glucuronosyltransferase</fullName>
    </submittedName>
</protein>
<accession>A0ABS0HF52</accession>
<evidence type="ECO:0000313" key="2">
    <source>
        <dbReference type="EMBL" id="MBF9150793.1"/>
    </source>
</evidence>
<dbReference type="RefSeq" id="WP_196275138.1">
    <property type="nucleotide sequence ID" value="NZ_JADQDC010000004.1"/>
</dbReference>
<evidence type="ECO:0000259" key="1">
    <source>
        <dbReference type="Pfam" id="PF04101"/>
    </source>
</evidence>
<organism evidence="2 3">
    <name type="scientific">Novosphingobium jiangmenense</name>
    <dbReference type="NCBI Taxonomy" id="2791981"/>
    <lineage>
        <taxon>Bacteria</taxon>
        <taxon>Pseudomonadati</taxon>
        <taxon>Pseudomonadota</taxon>
        <taxon>Alphaproteobacteria</taxon>
        <taxon>Sphingomonadales</taxon>
        <taxon>Sphingomonadaceae</taxon>
        <taxon>Novosphingobium</taxon>
    </lineage>
</organism>
<dbReference type="Pfam" id="PF04101">
    <property type="entry name" value="Glyco_tran_28_C"/>
    <property type="match status" value="1"/>
</dbReference>
<dbReference type="SUPFAM" id="SSF53756">
    <property type="entry name" value="UDP-Glycosyltransferase/glycogen phosphorylase"/>
    <property type="match status" value="1"/>
</dbReference>
<name>A0ABS0HF52_9SPHN</name>
<reference evidence="2 3" key="1">
    <citation type="submission" date="2020-11" db="EMBL/GenBank/DDBJ databases">
        <title>The genome sequence of Novosphingobium sp. 1Y9A.</title>
        <authorList>
            <person name="Liu Y."/>
        </authorList>
    </citation>
    <scope>NUCLEOTIDE SEQUENCE [LARGE SCALE GENOMIC DNA]</scope>
    <source>
        <strain evidence="2 3">1Y9A</strain>
    </source>
</reference>
<dbReference type="EMBL" id="JADQDC010000004">
    <property type="protein sequence ID" value="MBF9150793.1"/>
    <property type="molecule type" value="Genomic_DNA"/>
</dbReference>
<proteinExistence type="predicted"/>
<feature type="domain" description="Glycosyl transferase family 28 C-terminal" evidence="1">
    <location>
        <begin position="1"/>
        <end position="110"/>
    </location>
</feature>
<gene>
    <name evidence="2" type="ORF">I2488_07240</name>
</gene>
<sequence>MILVTVGMQLGFDRLIRAMDEIAPELGMPVIAQTGKGTYQARNIKTLESIAPSEFDKLIRETRLLVAHAGIGTVLTAQKFGKPLVLFPRRASFGEHRNDHQLATVGQLDGRPGIGVAYEEADLRAAIAKGLESEMGGVASDLAERRSRLTAAVERFIRSGEI</sequence>
<comment type="caution">
    <text evidence="2">The sequence shown here is derived from an EMBL/GenBank/DDBJ whole genome shotgun (WGS) entry which is preliminary data.</text>
</comment>
<dbReference type="Proteomes" id="UP000600799">
    <property type="component" value="Unassembled WGS sequence"/>
</dbReference>
<keyword evidence="3" id="KW-1185">Reference proteome</keyword>
<dbReference type="Gene3D" id="3.40.50.2000">
    <property type="entry name" value="Glycogen Phosphorylase B"/>
    <property type="match status" value="1"/>
</dbReference>
<dbReference type="InterPro" id="IPR007235">
    <property type="entry name" value="Glyco_trans_28_C"/>
</dbReference>